<keyword evidence="2" id="KW-0812">Transmembrane</keyword>
<evidence type="ECO:0000259" key="3">
    <source>
        <dbReference type="Pfam" id="PF05569"/>
    </source>
</evidence>
<feature type="transmembrane region" description="Helical" evidence="2">
    <location>
        <begin position="6"/>
        <end position="22"/>
    </location>
</feature>
<organism evidence="4 5">
    <name type="scientific">Bizionia argentinensis JUB59</name>
    <dbReference type="NCBI Taxonomy" id="1046627"/>
    <lineage>
        <taxon>Bacteria</taxon>
        <taxon>Pseudomonadati</taxon>
        <taxon>Bacteroidota</taxon>
        <taxon>Flavobacteriia</taxon>
        <taxon>Flavobacteriales</taxon>
        <taxon>Flavobacteriaceae</taxon>
        <taxon>Bizionia</taxon>
    </lineage>
</organism>
<dbReference type="AlphaFoldDB" id="G2EAI3"/>
<proteinExistence type="predicted"/>
<dbReference type="Proteomes" id="UP000003730">
    <property type="component" value="Unassembled WGS sequence"/>
</dbReference>
<dbReference type="OrthoDB" id="1522859at2"/>
<feature type="compositionally biased region" description="Polar residues" evidence="1">
    <location>
        <begin position="461"/>
        <end position="476"/>
    </location>
</feature>
<dbReference type="CDD" id="cd07341">
    <property type="entry name" value="M56_BlaR1_MecR1_like"/>
    <property type="match status" value="1"/>
</dbReference>
<keyword evidence="5" id="KW-1185">Reference proteome</keyword>
<keyword evidence="2" id="KW-1133">Transmembrane helix</keyword>
<feature type="region of interest" description="Disordered" evidence="1">
    <location>
        <begin position="502"/>
        <end position="524"/>
    </location>
</feature>
<dbReference type="Pfam" id="PF05569">
    <property type="entry name" value="Peptidase_M56"/>
    <property type="match status" value="1"/>
</dbReference>
<gene>
    <name evidence="4" type="ORF">BZARG_2176</name>
</gene>
<dbReference type="PANTHER" id="PTHR34978:SF3">
    <property type="entry name" value="SLR0241 PROTEIN"/>
    <property type="match status" value="1"/>
</dbReference>
<feature type="transmembrane region" description="Helical" evidence="2">
    <location>
        <begin position="177"/>
        <end position="196"/>
    </location>
</feature>
<feature type="transmembrane region" description="Helical" evidence="2">
    <location>
        <begin position="127"/>
        <end position="146"/>
    </location>
</feature>
<comment type="caution">
    <text evidence="4">The sequence shown here is derived from an EMBL/GenBank/DDBJ whole genome shotgun (WGS) entry which is preliminary data.</text>
</comment>
<dbReference type="STRING" id="1046627.BZARG_2176"/>
<dbReference type="PATRIC" id="fig|1046627.3.peg.554"/>
<evidence type="ECO:0000313" key="5">
    <source>
        <dbReference type="Proteomes" id="UP000003730"/>
    </source>
</evidence>
<feature type="compositionally biased region" description="Basic and acidic residues" evidence="1">
    <location>
        <begin position="478"/>
        <end position="487"/>
    </location>
</feature>
<accession>G2EAI3</accession>
<feature type="region of interest" description="Disordered" evidence="1">
    <location>
        <begin position="392"/>
        <end position="487"/>
    </location>
</feature>
<reference evidence="4 5" key="1">
    <citation type="journal article" date="2008" name="Int. J. Syst. Evol. Microbiol.">
        <title>Bizionia argentinensis sp. nov., isolated from surface marine water in Antarctica.</title>
        <authorList>
            <person name="Bercovich A."/>
            <person name="Vazquez S.C."/>
            <person name="Yankilevich P."/>
            <person name="Coria S.H."/>
            <person name="Foti M."/>
            <person name="Hernandez E."/>
            <person name="Vidal A."/>
            <person name="Ruberto L."/>
            <person name="Melo C."/>
            <person name="Marenssi S."/>
            <person name="Criscuolo M."/>
            <person name="Memoli M."/>
            <person name="Arguelles M."/>
            <person name="Mac Cormack W.P."/>
        </authorList>
    </citation>
    <scope>NUCLEOTIDE SEQUENCE [LARGE SCALE GENOMIC DNA]</scope>
    <source>
        <strain evidence="4 5">JUB59</strain>
    </source>
</reference>
<feature type="transmembrane region" description="Helical" evidence="2">
    <location>
        <begin position="34"/>
        <end position="55"/>
    </location>
</feature>
<evidence type="ECO:0000313" key="4">
    <source>
        <dbReference type="EMBL" id="EGV44541.1"/>
    </source>
</evidence>
<name>G2EAI3_9FLAO</name>
<evidence type="ECO:0000256" key="2">
    <source>
        <dbReference type="SAM" id="Phobius"/>
    </source>
</evidence>
<protein>
    <submittedName>
        <fullName evidence="4">M56 family metallopeptidase</fullName>
    </submittedName>
</protein>
<feature type="region of interest" description="Disordered" evidence="1">
    <location>
        <begin position="360"/>
        <end position="380"/>
    </location>
</feature>
<keyword evidence="2" id="KW-0472">Membrane</keyword>
<dbReference type="EMBL" id="AFXZ01000005">
    <property type="protein sequence ID" value="EGV44541.1"/>
    <property type="molecule type" value="Genomic_DNA"/>
</dbReference>
<dbReference type="RefSeq" id="WP_008635089.1">
    <property type="nucleotide sequence ID" value="NZ_AFXZ01000005.1"/>
</dbReference>
<evidence type="ECO:0000256" key="1">
    <source>
        <dbReference type="SAM" id="MobiDB-lite"/>
    </source>
</evidence>
<dbReference type="PANTHER" id="PTHR34978">
    <property type="entry name" value="POSSIBLE SENSOR-TRANSDUCER PROTEIN BLAR"/>
    <property type="match status" value="1"/>
</dbReference>
<feature type="transmembrane region" description="Helical" evidence="2">
    <location>
        <begin position="269"/>
        <end position="287"/>
    </location>
</feature>
<sequence length="645" mass="72271">MDIYILKSSACLAIFMIFYKLILEKESIHHFKRFYLLAALLVSIAIPFITFTSYLEAAPIITTVSSFSSESAVTAPEVAPTFSDYLPTILWSIYFLGVVIFAGRFANNLNQLIKRIKQNPKYKNHGFVHVLMTDLVYPHTFLQFIFLNKTKYETHDIPSEVLLHEETHAKQKHALDILFIEILQIIFWFNPLLYFIKKDIKLNHEFLADQAVLNTGTDTKTYQHILLAFSVSTNMEDAQTHHLANAINYSLIKKRFTVMKSHTSTTVKWVKGLIILPLLAVLIYSFSSIKEVYAPAEPEIVNSNQKGVSKEQIAEYNRLATLTTTQITNQGFVKHKDVERLKYLYSLMTVAQKEKAAAFPDFSKLPPPPPIPANATPEQKAKYKNVHEDYNQKHKVKKGETGNIPPPPAPPIPPAPIAPPAPPAPGNLTPPPPAPPKPMTGTEENPWGISVGTDVKHESLRSNLGTPENPTISLSSDPIKEESDKNKNPWSITTVAKITLVGNGNKSDSVPPKTPPAPPEHMKQLSEQGASFSYNYKKITSKEAIKLTEENFNLRIHVSDDAESKKPVVKISDQKHAKTSVTNNTMAGDTAYNFVKKLQDKVTYFYNGKKTSYTDILKITKKEPHINVSTNINGDQGTVHFTSVK</sequence>
<feature type="compositionally biased region" description="Pro residues" evidence="1">
    <location>
        <begin position="404"/>
        <end position="438"/>
    </location>
</feature>
<dbReference type="eggNOG" id="COG4219">
    <property type="taxonomic scope" value="Bacteria"/>
</dbReference>
<feature type="transmembrane region" description="Helical" evidence="2">
    <location>
        <begin position="85"/>
        <end position="106"/>
    </location>
</feature>
<dbReference type="InterPro" id="IPR008756">
    <property type="entry name" value="Peptidase_M56"/>
</dbReference>
<dbReference type="InterPro" id="IPR052173">
    <property type="entry name" value="Beta-lactam_resp_regulator"/>
</dbReference>
<feature type="domain" description="Peptidase M56" evidence="3">
    <location>
        <begin position="160"/>
        <end position="258"/>
    </location>
</feature>